<comment type="caution">
    <text evidence="1">The sequence shown here is derived from an EMBL/GenBank/DDBJ whole genome shotgun (WGS) entry which is preliminary data.</text>
</comment>
<reference evidence="2" key="1">
    <citation type="journal article" date="2023" name="Front. Plant Sci.">
        <title>Chromosomal-level genome assembly of Melastoma candidum provides insights into trichome evolution.</title>
        <authorList>
            <person name="Zhong Y."/>
            <person name="Wu W."/>
            <person name="Sun C."/>
            <person name="Zou P."/>
            <person name="Liu Y."/>
            <person name="Dai S."/>
            <person name="Zhou R."/>
        </authorList>
    </citation>
    <scope>NUCLEOTIDE SEQUENCE [LARGE SCALE GENOMIC DNA]</scope>
</reference>
<dbReference type="EMBL" id="CM042881">
    <property type="protein sequence ID" value="KAI4386310.1"/>
    <property type="molecule type" value="Genomic_DNA"/>
</dbReference>
<keyword evidence="2" id="KW-1185">Reference proteome</keyword>
<dbReference type="Proteomes" id="UP001057402">
    <property type="component" value="Chromosome 2"/>
</dbReference>
<name>A0ACB9S4L7_9MYRT</name>
<evidence type="ECO:0000313" key="2">
    <source>
        <dbReference type="Proteomes" id="UP001057402"/>
    </source>
</evidence>
<evidence type="ECO:0000313" key="1">
    <source>
        <dbReference type="EMBL" id="KAI4386310.1"/>
    </source>
</evidence>
<protein>
    <submittedName>
        <fullName evidence="1">Uncharacterized protein</fullName>
    </submittedName>
</protein>
<organism evidence="1 2">
    <name type="scientific">Melastoma candidum</name>
    <dbReference type="NCBI Taxonomy" id="119954"/>
    <lineage>
        <taxon>Eukaryota</taxon>
        <taxon>Viridiplantae</taxon>
        <taxon>Streptophyta</taxon>
        <taxon>Embryophyta</taxon>
        <taxon>Tracheophyta</taxon>
        <taxon>Spermatophyta</taxon>
        <taxon>Magnoliopsida</taxon>
        <taxon>eudicotyledons</taxon>
        <taxon>Gunneridae</taxon>
        <taxon>Pentapetalae</taxon>
        <taxon>rosids</taxon>
        <taxon>malvids</taxon>
        <taxon>Myrtales</taxon>
        <taxon>Melastomataceae</taxon>
        <taxon>Melastomatoideae</taxon>
        <taxon>Melastomateae</taxon>
        <taxon>Melastoma</taxon>
    </lineage>
</organism>
<proteinExistence type="predicted"/>
<gene>
    <name evidence="1" type="ORF">MLD38_004251</name>
</gene>
<sequence>MDQAGGESGGRRIELPGDGFEWKKYGQKFIKSIWKFRAYYKCQKEGCNVKKKVEWSESDPHNLRIVYEGGQHNHDLSTQDPGESSRGGSSADANRYNLINQVFGDNPPS</sequence>
<accession>A0ACB9S4L7</accession>